<accession>A0ABQ0Q179</accession>
<reference evidence="1" key="1">
    <citation type="submission" date="2013-04" db="EMBL/GenBank/DDBJ databases">
        <title>The genome sequencing project of 58 acetic acid bacteria.</title>
        <authorList>
            <person name="Okamoto-Kainuma A."/>
            <person name="Ishikawa M."/>
            <person name="Umino S."/>
            <person name="Koizumi Y."/>
            <person name="Shiwa Y."/>
            <person name="Yoshikawa H."/>
            <person name="Matsutani M."/>
            <person name="Matsushita K."/>
        </authorList>
    </citation>
    <scope>NUCLEOTIDE SEQUENCE</scope>
    <source>
        <strain evidence="1">DSM 14337</strain>
    </source>
</reference>
<evidence type="ECO:0000313" key="1">
    <source>
        <dbReference type="EMBL" id="GBQ86571.1"/>
    </source>
</evidence>
<evidence type="ECO:0000313" key="2">
    <source>
        <dbReference type="Proteomes" id="UP001065047"/>
    </source>
</evidence>
<dbReference type="GeneID" id="29557143"/>
<sequence length="202" mass="22725">MSDKEYKIIASPSLPRGPTFLQTAAWEAMQKELQTADPEGETWRENKVRNALTGYTIHIESLPGGPAVKIASSIEDYVQKSLREGDQPFQERISSLTREAIDESWSDFIRSEFTKWLPEIDGLELPEGETLETIASFDDEANIAIRKLFDDKFKFACAPDHDDFSFMLREAASSCSEHAMEPLREEIIAACQRLAPQDAPAP</sequence>
<gene>
    <name evidence="1" type="ORF">AA14337_3357</name>
</gene>
<organism evidence="1 2">
    <name type="scientific">Acetobacter malorum DSM 14337</name>
    <dbReference type="NCBI Taxonomy" id="1307910"/>
    <lineage>
        <taxon>Bacteria</taxon>
        <taxon>Pseudomonadati</taxon>
        <taxon>Pseudomonadota</taxon>
        <taxon>Alphaproteobacteria</taxon>
        <taxon>Acetobacterales</taxon>
        <taxon>Acetobacteraceae</taxon>
        <taxon>Acetobacter</taxon>
    </lineage>
</organism>
<dbReference type="Proteomes" id="UP001065047">
    <property type="component" value="Unassembled WGS sequence"/>
</dbReference>
<proteinExistence type="predicted"/>
<dbReference type="EMBL" id="BAPF01000059">
    <property type="protein sequence ID" value="GBQ86571.1"/>
    <property type="molecule type" value="Genomic_DNA"/>
</dbReference>
<name>A0ABQ0Q179_9PROT</name>
<keyword evidence="2" id="KW-1185">Reference proteome</keyword>
<dbReference type="RefSeq" id="WP_061505773.1">
    <property type="nucleotide sequence ID" value="NZ_BAPF01000059.1"/>
</dbReference>
<protein>
    <submittedName>
        <fullName evidence="1">Uncharacterized protein</fullName>
    </submittedName>
</protein>
<comment type="caution">
    <text evidence="1">The sequence shown here is derived from an EMBL/GenBank/DDBJ whole genome shotgun (WGS) entry which is preliminary data.</text>
</comment>